<accession>A0A1I1BD09</accession>
<dbReference type="EMBL" id="FOKG01000013">
    <property type="protein sequence ID" value="SFB48151.1"/>
    <property type="molecule type" value="Genomic_DNA"/>
</dbReference>
<reference evidence="2" key="1">
    <citation type="submission" date="2016-10" db="EMBL/GenBank/DDBJ databases">
        <authorList>
            <person name="Varghese N."/>
            <person name="Submissions S."/>
        </authorList>
    </citation>
    <scope>NUCLEOTIDE SEQUENCE [LARGE SCALE GENOMIC DNA]</scope>
    <source>
        <strain evidence="2">CGMCC 4.3568</strain>
    </source>
</reference>
<dbReference type="AlphaFoldDB" id="A0A1I1BD09"/>
<organism evidence="1 2">
    <name type="scientific">Amycolatopsis marina</name>
    <dbReference type="NCBI Taxonomy" id="490629"/>
    <lineage>
        <taxon>Bacteria</taxon>
        <taxon>Bacillati</taxon>
        <taxon>Actinomycetota</taxon>
        <taxon>Actinomycetes</taxon>
        <taxon>Pseudonocardiales</taxon>
        <taxon>Pseudonocardiaceae</taxon>
        <taxon>Amycolatopsis</taxon>
    </lineage>
</organism>
<protein>
    <recommendedName>
        <fullName evidence="3">WD40-like Beta Propeller Repeat</fullName>
    </recommendedName>
</protein>
<gene>
    <name evidence="1" type="ORF">SAMN05216266_113100</name>
</gene>
<evidence type="ECO:0000313" key="1">
    <source>
        <dbReference type="EMBL" id="SFB48151.1"/>
    </source>
</evidence>
<evidence type="ECO:0000313" key="2">
    <source>
        <dbReference type="Proteomes" id="UP000243799"/>
    </source>
</evidence>
<sequence length="380" mass="41904">MSCGVVIERLKGKRPMGTLRSHLAVVLAAATVGVLSACDGGQAESTSRLSATDLSGFVRLNVPSSWAAGPMNAYLTFHDPDDGVERLRLDLTVTREDRRRMPTLGDYAFSRDFRRVAWIGADGGVRVGEVDDGTRAYAETGSVAAPREGRMEYALPQFSPDGSQVWFMSRTDDKKSWDKEDARWEILSVTAADPSGAPPQLRGEVAAPAEPRNDLRRTFVQMRGFLPDMKSAVVVSADNTLRILDSAFDGDDPRGLEYFTDGSELIPANFVHYTGETYFRLSWSENGSAGIGPYVIAFDMAPDGTVSNERVLFHRSDRTIRRLFVDADNDRLILSGDGYYAATTNSEVDPRPLFDKLTYTGREEKYTERSTLGLYPPEPG</sequence>
<dbReference type="SUPFAM" id="SSF82171">
    <property type="entry name" value="DPP6 N-terminal domain-like"/>
    <property type="match status" value="1"/>
</dbReference>
<name>A0A1I1BD09_9PSEU</name>
<evidence type="ECO:0008006" key="3">
    <source>
        <dbReference type="Google" id="ProtNLM"/>
    </source>
</evidence>
<keyword evidence="2" id="KW-1185">Reference proteome</keyword>
<proteinExistence type="predicted"/>
<dbReference type="Proteomes" id="UP000243799">
    <property type="component" value="Unassembled WGS sequence"/>
</dbReference>